<dbReference type="Gramene" id="mRNA:HanXRQr2_Chr03g0109601">
    <property type="protein sequence ID" value="mRNA:HanXRQr2_Chr03g0109601"/>
    <property type="gene ID" value="HanXRQr2_Chr03g0109601"/>
</dbReference>
<dbReference type="Proteomes" id="UP000215914">
    <property type="component" value="Chromosome 3"/>
</dbReference>
<proteinExistence type="predicted"/>
<dbReference type="InParanoid" id="A0A251V9L5"/>
<feature type="compositionally biased region" description="Low complexity" evidence="1">
    <location>
        <begin position="431"/>
        <end position="446"/>
    </location>
</feature>
<gene>
    <name evidence="3" type="ORF">HannXRQ_Chr03g0074191</name>
    <name evidence="2" type="ORF">HanXRQr2_Chr03g0109601</name>
</gene>
<protein>
    <recommendedName>
        <fullName evidence="5">F-box protein</fullName>
    </recommendedName>
</protein>
<feature type="compositionally biased region" description="Polar residues" evidence="1">
    <location>
        <begin position="411"/>
        <end position="430"/>
    </location>
</feature>
<dbReference type="OMA" id="SAWLTHW"/>
<evidence type="ECO:0000313" key="3">
    <source>
        <dbReference type="EMBL" id="OTG31311.1"/>
    </source>
</evidence>
<feature type="region of interest" description="Disordered" evidence="1">
    <location>
        <begin position="172"/>
        <end position="198"/>
    </location>
</feature>
<evidence type="ECO:0000256" key="1">
    <source>
        <dbReference type="SAM" id="MobiDB-lite"/>
    </source>
</evidence>
<accession>A0A251V9L5</accession>
<feature type="region of interest" description="Disordered" evidence="1">
    <location>
        <begin position="530"/>
        <end position="556"/>
    </location>
</feature>
<evidence type="ECO:0000313" key="4">
    <source>
        <dbReference type="Proteomes" id="UP000215914"/>
    </source>
</evidence>
<evidence type="ECO:0000313" key="2">
    <source>
        <dbReference type="EMBL" id="KAF5814310.1"/>
    </source>
</evidence>
<dbReference type="PANTHER" id="PTHR36062:SF1">
    <property type="entry name" value="OS01G0687300 PROTEIN"/>
    <property type="match status" value="1"/>
</dbReference>
<reference evidence="3" key="2">
    <citation type="submission" date="2017-02" db="EMBL/GenBank/DDBJ databases">
        <title>Sunflower complete genome.</title>
        <authorList>
            <person name="Langlade N."/>
            <person name="Munos S."/>
        </authorList>
    </citation>
    <scope>NUCLEOTIDE SEQUENCE [LARGE SCALE GENOMIC DNA]</scope>
    <source>
        <tissue evidence="3">Leaves</tissue>
    </source>
</reference>
<keyword evidence="4" id="KW-1185">Reference proteome</keyword>
<reference evidence="2 4" key="1">
    <citation type="journal article" date="2017" name="Nature">
        <title>The sunflower genome provides insights into oil metabolism, flowering and Asterid evolution.</title>
        <authorList>
            <person name="Badouin H."/>
            <person name="Gouzy J."/>
            <person name="Grassa C.J."/>
            <person name="Murat F."/>
            <person name="Staton S.E."/>
            <person name="Cottret L."/>
            <person name="Lelandais-Briere C."/>
            <person name="Owens G.L."/>
            <person name="Carrere S."/>
            <person name="Mayjonade B."/>
            <person name="Legrand L."/>
            <person name="Gill N."/>
            <person name="Kane N.C."/>
            <person name="Bowers J.E."/>
            <person name="Hubner S."/>
            <person name="Bellec A."/>
            <person name="Berard A."/>
            <person name="Berges H."/>
            <person name="Blanchet N."/>
            <person name="Boniface M.C."/>
            <person name="Brunel D."/>
            <person name="Catrice O."/>
            <person name="Chaidir N."/>
            <person name="Claudel C."/>
            <person name="Donnadieu C."/>
            <person name="Faraut T."/>
            <person name="Fievet G."/>
            <person name="Helmstetter N."/>
            <person name="King M."/>
            <person name="Knapp S.J."/>
            <person name="Lai Z."/>
            <person name="Le Paslier M.C."/>
            <person name="Lippi Y."/>
            <person name="Lorenzon L."/>
            <person name="Mandel J.R."/>
            <person name="Marage G."/>
            <person name="Marchand G."/>
            <person name="Marquand E."/>
            <person name="Bret-Mestries E."/>
            <person name="Morien E."/>
            <person name="Nambeesan S."/>
            <person name="Nguyen T."/>
            <person name="Pegot-Espagnet P."/>
            <person name="Pouilly N."/>
            <person name="Raftis F."/>
            <person name="Sallet E."/>
            <person name="Schiex T."/>
            <person name="Thomas J."/>
            <person name="Vandecasteele C."/>
            <person name="Vares D."/>
            <person name="Vear F."/>
            <person name="Vautrin S."/>
            <person name="Crespi M."/>
            <person name="Mangin B."/>
            <person name="Burke J.M."/>
            <person name="Salse J."/>
            <person name="Munos S."/>
            <person name="Vincourt P."/>
            <person name="Rieseberg L.H."/>
            <person name="Langlade N.B."/>
        </authorList>
    </citation>
    <scope>NUCLEOTIDE SEQUENCE [LARGE SCALE GENOMIC DNA]</scope>
    <source>
        <strain evidence="4">cv. SF193</strain>
        <tissue evidence="2">Leaves</tissue>
    </source>
</reference>
<dbReference type="PANTHER" id="PTHR36062">
    <property type="entry name" value="OS01G0687300 PROTEIN"/>
    <property type="match status" value="1"/>
</dbReference>
<organism evidence="3 4">
    <name type="scientific">Helianthus annuus</name>
    <name type="common">Common sunflower</name>
    <dbReference type="NCBI Taxonomy" id="4232"/>
    <lineage>
        <taxon>Eukaryota</taxon>
        <taxon>Viridiplantae</taxon>
        <taxon>Streptophyta</taxon>
        <taxon>Embryophyta</taxon>
        <taxon>Tracheophyta</taxon>
        <taxon>Spermatophyta</taxon>
        <taxon>Magnoliopsida</taxon>
        <taxon>eudicotyledons</taxon>
        <taxon>Gunneridae</taxon>
        <taxon>Pentapetalae</taxon>
        <taxon>asterids</taxon>
        <taxon>campanulids</taxon>
        <taxon>Asterales</taxon>
        <taxon>Asteraceae</taxon>
        <taxon>Asteroideae</taxon>
        <taxon>Heliantheae alliance</taxon>
        <taxon>Heliantheae</taxon>
        <taxon>Helianthus</taxon>
    </lineage>
</organism>
<dbReference type="GO" id="GO:0010099">
    <property type="term" value="P:regulation of photomorphogenesis"/>
    <property type="evidence" value="ECO:0007669"/>
    <property type="project" value="InterPro"/>
</dbReference>
<dbReference type="EMBL" id="MNCJ02000318">
    <property type="protein sequence ID" value="KAF5814310.1"/>
    <property type="molecule type" value="Genomic_DNA"/>
</dbReference>
<feature type="compositionally biased region" description="Polar residues" evidence="1">
    <location>
        <begin position="358"/>
        <end position="373"/>
    </location>
</feature>
<sequence>MPESGAKAHPVNSGKTVQSAWLTHWARASPETSKHDHLTQISRSEGNDLHDHDFKNHPSGVEIASDNFGFSKDADLTMSLVKPTTQSFPFFKLGQETGELKEGTPALGPQVPDEKLTHGFNLETSSRESHLQPTEQVKYHMFFGESSYKLDNHTSYEPEKFRHMSAAFASKPKTEKSEMPSFSGHKNAALKTDPSTSSHHSQALIEEQYKRMQKHIGMGFFPRQTGSPLHSNSQYSLQNGPHFVHDVEMTRMAGGLHSFSRTTHSLLITKQTDVKVYQESQFFRESRASTQLKGEVFKELSSHPHFGQSQQGVKLQLLDSSDHESQENVEASGDVQKNESSADTDTMDMESYKENHLSGVQSSTPNKDITVESNTEKHKYRKRKIELPDINLEVSAQPAASSSTEKAEPGTSRTQSLDMNTLHLNLDQTTNSNSNSNECSNSNPGSDPGSRWIKRLKLTETPSHGRLSRFFTTVRVMEGKPEPVLDGKMLESLTGRKVSEFEMGESSSADTKRDCKEITLSHSWIRRWSHKQNQKNPERSGTCQMDNSKSEMEELEKKQFPSIAAMALMGKAMTGFRQFKLQKKESFVVWNTKAFD</sequence>
<dbReference type="AlphaFoldDB" id="A0A251V9L5"/>
<name>A0A251V9L5_HELAN</name>
<dbReference type="InterPro" id="IPR037476">
    <property type="entry name" value="PCH1"/>
</dbReference>
<feature type="region of interest" description="Disordered" evidence="1">
    <location>
        <begin position="319"/>
        <end position="451"/>
    </location>
</feature>
<dbReference type="STRING" id="4232.A0A251V9L5"/>
<evidence type="ECO:0008006" key="5">
    <source>
        <dbReference type="Google" id="ProtNLM"/>
    </source>
</evidence>
<dbReference type="EMBL" id="CM007892">
    <property type="protein sequence ID" value="OTG31311.1"/>
    <property type="molecule type" value="Genomic_DNA"/>
</dbReference>
<dbReference type="OrthoDB" id="649277at2759"/>
<reference evidence="2" key="3">
    <citation type="submission" date="2020-06" db="EMBL/GenBank/DDBJ databases">
        <title>Helianthus annuus Genome sequencing and assembly Release 2.</title>
        <authorList>
            <person name="Gouzy J."/>
            <person name="Langlade N."/>
            <person name="Munos S."/>
        </authorList>
    </citation>
    <scope>NUCLEOTIDE SEQUENCE</scope>
    <source>
        <tissue evidence="2">Leaves</tissue>
    </source>
</reference>